<dbReference type="RefSeq" id="WP_145259155.1">
    <property type="nucleotide sequence ID" value="NZ_CP036316.1"/>
</dbReference>
<evidence type="ECO:0000313" key="2">
    <source>
        <dbReference type="Proteomes" id="UP000319976"/>
    </source>
</evidence>
<sequence>MLSREQCLEFLEVVVENFQTDHRLRDWVESNLNSLETNFDRGHYLKLKHQGLIGARGVLEELGRIEPVDLNNVEIEQSEKHCRYCGADLFWALPGQTSASEISAFGELIGDEEIKSSGWIHPGVYCPNRCTFVMYNFERMDHRSF</sequence>
<dbReference type="OrthoDB" id="284368at2"/>
<keyword evidence="2" id="KW-1185">Reference proteome</keyword>
<proteinExistence type="predicted"/>
<dbReference type="AlphaFoldDB" id="A0A517T3Z9"/>
<dbReference type="Proteomes" id="UP000319976">
    <property type="component" value="Chromosome"/>
</dbReference>
<organism evidence="1 2">
    <name type="scientific">Calycomorphotria hydatis</name>
    <dbReference type="NCBI Taxonomy" id="2528027"/>
    <lineage>
        <taxon>Bacteria</taxon>
        <taxon>Pseudomonadati</taxon>
        <taxon>Planctomycetota</taxon>
        <taxon>Planctomycetia</taxon>
        <taxon>Planctomycetales</taxon>
        <taxon>Planctomycetaceae</taxon>
        <taxon>Calycomorphotria</taxon>
    </lineage>
</organism>
<reference evidence="1 2" key="1">
    <citation type="submission" date="2019-02" db="EMBL/GenBank/DDBJ databases">
        <title>Deep-cultivation of Planctomycetes and their phenomic and genomic characterization uncovers novel biology.</title>
        <authorList>
            <person name="Wiegand S."/>
            <person name="Jogler M."/>
            <person name="Boedeker C."/>
            <person name="Pinto D."/>
            <person name="Vollmers J."/>
            <person name="Rivas-Marin E."/>
            <person name="Kohn T."/>
            <person name="Peeters S.H."/>
            <person name="Heuer A."/>
            <person name="Rast P."/>
            <person name="Oberbeckmann S."/>
            <person name="Bunk B."/>
            <person name="Jeske O."/>
            <person name="Meyerdierks A."/>
            <person name="Storesund J.E."/>
            <person name="Kallscheuer N."/>
            <person name="Luecker S."/>
            <person name="Lage O.M."/>
            <person name="Pohl T."/>
            <person name="Merkel B.J."/>
            <person name="Hornburger P."/>
            <person name="Mueller R.-W."/>
            <person name="Bruemmer F."/>
            <person name="Labrenz M."/>
            <person name="Spormann A.M."/>
            <person name="Op den Camp H."/>
            <person name="Overmann J."/>
            <person name="Amann R."/>
            <person name="Jetten M.S.M."/>
            <person name="Mascher T."/>
            <person name="Medema M.H."/>
            <person name="Devos D.P."/>
            <person name="Kaster A.-K."/>
            <person name="Ovreas L."/>
            <person name="Rohde M."/>
            <person name="Galperin M.Y."/>
            <person name="Jogler C."/>
        </authorList>
    </citation>
    <scope>NUCLEOTIDE SEQUENCE [LARGE SCALE GENOMIC DNA]</scope>
    <source>
        <strain evidence="1 2">V22</strain>
    </source>
</reference>
<name>A0A517T3Z9_9PLAN</name>
<dbReference type="EMBL" id="CP036316">
    <property type="protein sequence ID" value="QDT63100.1"/>
    <property type="molecule type" value="Genomic_DNA"/>
</dbReference>
<dbReference type="KEGG" id="chya:V22_03000"/>
<protein>
    <submittedName>
        <fullName evidence="1">Uncharacterized protein</fullName>
    </submittedName>
</protein>
<accession>A0A517T3Z9</accession>
<evidence type="ECO:0000313" key="1">
    <source>
        <dbReference type="EMBL" id="QDT63100.1"/>
    </source>
</evidence>
<gene>
    <name evidence="1" type="ORF">V22_03000</name>
</gene>